<dbReference type="SUPFAM" id="SSF51126">
    <property type="entry name" value="Pectin lyase-like"/>
    <property type="match status" value="1"/>
</dbReference>
<evidence type="ECO:0000256" key="3">
    <source>
        <dbReference type="ARBA" id="ARBA00022512"/>
    </source>
</evidence>
<dbReference type="AlphaFoldDB" id="A0AAV1EH24"/>
<dbReference type="InterPro" id="IPR000743">
    <property type="entry name" value="Glyco_hydro_28"/>
</dbReference>
<keyword evidence="12" id="KW-1185">Reference proteome</keyword>
<reference evidence="11" key="1">
    <citation type="submission" date="2023-03" db="EMBL/GenBank/DDBJ databases">
        <authorList>
            <person name="Julca I."/>
        </authorList>
    </citation>
    <scope>NUCLEOTIDE SEQUENCE</scope>
</reference>
<dbReference type="GO" id="GO:0005975">
    <property type="term" value="P:carbohydrate metabolic process"/>
    <property type="evidence" value="ECO:0007669"/>
    <property type="project" value="InterPro"/>
</dbReference>
<dbReference type="InterPro" id="IPR012334">
    <property type="entry name" value="Pectin_lyas_fold"/>
</dbReference>
<feature type="active site" evidence="8">
    <location>
        <position position="254"/>
    </location>
</feature>
<comment type="similarity">
    <text evidence="2 9">Belongs to the glycosyl hydrolase 28 family.</text>
</comment>
<dbReference type="Proteomes" id="UP001161247">
    <property type="component" value="Chromosome 9"/>
</dbReference>
<comment type="subcellular location">
    <subcellularLocation>
        <location evidence="1">Secreted</location>
        <location evidence="1">Cell wall</location>
    </subcellularLocation>
</comment>
<evidence type="ECO:0000256" key="7">
    <source>
        <dbReference type="ARBA" id="ARBA00023316"/>
    </source>
</evidence>
<feature type="chain" id="PRO_5043841457" evidence="10">
    <location>
        <begin position="25"/>
        <end position="404"/>
    </location>
</feature>
<dbReference type="EMBL" id="OX459126">
    <property type="protein sequence ID" value="CAI9118945.1"/>
    <property type="molecule type" value="Genomic_DNA"/>
</dbReference>
<evidence type="ECO:0000256" key="6">
    <source>
        <dbReference type="ARBA" id="ARBA00023295"/>
    </source>
</evidence>
<dbReference type="SMART" id="SM00710">
    <property type="entry name" value="PbH1"/>
    <property type="match status" value="3"/>
</dbReference>
<keyword evidence="4" id="KW-0964">Secreted</keyword>
<name>A0AAV1EH24_OLDCO</name>
<feature type="signal peptide" evidence="10">
    <location>
        <begin position="1"/>
        <end position="24"/>
    </location>
</feature>
<keyword evidence="7" id="KW-0961">Cell wall biogenesis/degradation</keyword>
<evidence type="ECO:0000256" key="1">
    <source>
        <dbReference type="ARBA" id="ARBA00004191"/>
    </source>
</evidence>
<keyword evidence="5 9" id="KW-0378">Hydrolase</keyword>
<keyword evidence="6 9" id="KW-0326">Glycosidase</keyword>
<dbReference type="FunFam" id="2.160.20.10:FF:000004">
    <property type="entry name" value="Pectin lyase-like superfamily protein"/>
    <property type="match status" value="1"/>
</dbReference>
<dbReference type="InterPro" id="IPR006626">
    <property type="entry name" value="PbH1"/>
</dbReference>
<evidence type="ECO:0000256" key="8">
    <source>
        <dbReference type="PROSITE-ProRule" id="PRU10052"/>
    </source>
</evidence>
<proteinExistence type="inferred from homology"/>
<evidence type="ECO:0000313" key="12">
    <source>
        <dbReference type="Proteomes" id="UP001161247"/>
    </source>
</evidence>
<dbReference type="Pfam" id="PF00295">
    <property type="entry name" value="Glyco_hydro_28"/>
    <property type="match status" value="1"/>
</dbReference>
<evidence type="ECO:0000256" key="4">
    <source>
        <dbReference type="ARBA" id="ARBA00022525"/>
    </source>
</evidence>
<dbReference type="GO" id="GO:0071555">
    <property type="term" value="P:cell wall organization"/>
    <property type="evidence" value="ECO:0007669"/>
    <property type="project" value="UniProtKB-KW"/>
</dbReference>
<dbReference type="Gene3D" id="2.160.20.10">
    <property type="entry name" value="Single-stranded right-handed beta-helix, Pectin lyase-like"/>
    <property type="match status" value="1"/>
</dbReference>
<organism evidence="11 12">
    <name type="scientific">Oldenlandia corymbosa var. corymbosa</name>
    <dbReference type="NCBI Taxonomy" id="529605"/>
    <lineage>
        <taxon>Eukaryota</taxon>
        <taxon>Viridiplantae</taxon>
        <taxon>Streptophyta</taxon>
        <taxon>Embryophyta</taxon>
        <taxon>Tracheophyta</taxon>
        <taxon>Spermatophyta</taxon>
        <taxon>Magnoliopsida</taxon>
        <taxon>eudicotyledons</taxon>
        <taxon>Gunneridae</taxon>
        <taxon>Pentapetalae</taxon>
        <taxon>asterids</taxon>
        <taxon>lamiids</taxon>
        <taxon>Gentianales</taxon>
        <taxon>Rubiaceae</taxon>
        <taxon>Rubioideae</taxon>
        <taxon>Spermacoceae</taxon>
        <taxon>Hedyotis-Oldenlandia complex</taxon>
        <taxon>Oldenlandia</taxon>
    </lineage>
</organism>
<dbReference type="PROSITE" id="PS51257">
    <property type="entry name" value="PROKAR_LIPOPROTEIN"/>
    <property type="match status" value="1"/>
</dbReference>
<keyword evidence="3" id="KW-0134">Cell wall</keyword>
<evidence type="ECO:0000256" key="2">
    <source>
        <dbReference type="ARBA" id="ARBA00008834"/>
    </source>
</evidence>
<sequence length="404" mass="43052">MAMDNRVTSIAILVFCSALACCNAGGVAAPQNIGQIFNVLNYGAKPGKNFDCTQAFILTWKAACNFVGPRARFFVPQGIFTVGEAVFQGPCKSQFPIYFQVAGTVQAMPDPSVYSGQGWMSFSHINGLIITGGGTIDGQGPLVWQYNDCKRNGNCVHLPASMHFNDVQHVKIKGLTYLNAMGFHMHITNSFMVSAHSLTITAPEDSPNTDGMHVSKSNSVKIARSTIRTGDDCVSLGQGATNVTVNKVICGPGHGISVGSLGKYPKEADVRGLIVKNCTLQGTDNGIRIKTYPASDPSAAAGMFFNDIVMENVKNPIIINQFYGSSSPKPSQVRISDIVYNNIRGTSATAVAISLKCSPAFTCTNLHFSNINLRPSPTAKGVFTSNCSNAHVMANGPHFPAPCK</sequence>
<keyword evidence="10" id="KW-0732">Signal</keyword>
<evidence type="ECO:0000256" key="9">
    <source>
        <dbReference type="RuleBase" id="RU361169"/>
    </source>
</evidence>
<dbReference type="InterPro" id="IPR011050">
    <property type="entry name" value="Pectin_lyase_fold/virulence"/>
</dbReference>
<dbReference type="GO" id="GO:0004650">
    <property type="term" value="F:polygalacturonase activity"/>
    <property type="evidence" value="ECO:0007669"/>
    <property type="project" value="InterPro"/>
</dbReference>
<protein>
    <submittedName>
        <fullName evidence="11">OLC1v1020579C1</fullName>
    </submittedName>
</protein>
<gene>
    <name evidence="11" type="ORF">OLC1_LOCUS24708</name>
</gene>
<evidence type="ECO:0000256" key="5">
    <source>
        <dbReference type="ARBA" id="ARBA00022801"/>
    </source>
</evidence>
<accession>A0AAV1EH24</accession>
<dbReference type="PANTHER" id="PTHR31375">
    <property type="match status" value="1"/>
</dbReference>
<evidence type="ECO:0000313" key="11">
    <source>
        <dbReference type="EMBL" id="CAI9118945.1"/>
    </source>
</evidence>
<evidence type="ECO:0000256" key="10">
    <source>
        <dbReference type="SAM" id="SignalP"/>
    </source>
</evidence>
<dbReference type="PROSITE" id="PS00502">
    <property type="entry name" value="POLYGALACTURONASE"/>
    <property type="match status" value="1"/>
</dbReference>